<dbReference type="Proteomes" id="UP000679848">
    <property type="component" value="Chromosome"/>
</dbReference>
<reference evidence="1" key="1">
    <citation type="submission" date="2020-09" db="EMBL/GenBank/DDBJ databases">
        <title>New species isolated from human feces.</title>
        <authorList>
            <person name="Kitahara M."/>
            <person name="Shigeno Y."/>
            <person name="Shime M."/>
            <person name="Matsumoto Y."/>
            <person name="Nakamura S."/>
            <person name="Motooka D."/>
            <person name="Fukuoka S."/>
            <person name="Nishikawa H."/>
            <person name="Benno Y."/>
        </authorList>
    </citation>
    <scope>NUCLEOTIDE SEQUENCE</scope>
    <source>
        <strain evidence="1">MM59</strain>
    </source>
</reference>
<evidence type="ECO:0008006" key="3">
    <source>
        <dbReference type="Google" id="ProtNLM"/>
    </source>
</evidence>
<dbReference type="KEGG" id="pfaa:MM59RIKEN_02810"/>
<protein>
    <recommendedName>
        <fullName evidence="3">Chitin-binding type-3 domain-containing protein</fullName>
    </recommendedName>
</protein>
<proteinExistence type="predicted"/>
<dbReference type="RefSeq" id="WP_213542526.1">
    <property type="nucleotide sequence ID" value="NZ_AP023420.1"/>
</dbReference>
<evidence type="ECO:0000313" key="2">
    <source>
        <dbReference type="Proteomes" id="UP000679848"/>
    </source>
</evidence>
<dbReference type="AlphaFoldDB" id="A0A810Q9N6"/>
<evidence type="ECO:0000313" key="1">
    <source>
        <dbReference type="EMBL" id="BCK82962.1"/>
    </source>
</evidence>
<keyword evidence="2" id="KW-1185">Reference proteome</keyword>
<sequence length="227" mass="24566">MFKITKDGATVAMTEAPNYIKQAENGCFVLCPEAEATGIAHNGTVYHLLGRPDMAGAEITVMLEETDAGAEIQAASVSATENAKLSGQLSAAARMYVQAATDVPDETALEMPDLFKTWAEILEAGKTVPKDTIINDGGTLYRVVQSEGVLPMEHQPPHGEGMLAVYRPIDKTHTGTQEDPIPWVYGMDCTTDLYYSYNGVVYLCKADMKPCVWAPGTAGLWQWEAVT</sequence>
<accession>A0A810Q9N6</accession>
<organism evidence="1 2">
    <name type="scientific">Pusillibacter faecalis</name>
    <dbReference type="NCBI Taxonomy" id="2714358"/>
    <lineage>
        <taxon>Bacteria</taxon>
        <taxon>Bacillati</taxon>
        <taxon>Bacillota</taxon>
        <taxon>Clostridia</taxon>
        <taxon>Eubacteriales</taxon>
        <taxon>Oscillospiraceae</taxon>
        <taxon>Pusillibacter</taxon>
    </lineage>
</organism>
<name>A0A810Q9N6_9FIRM</name>
<gene>
    <name evidence="1" type="ORF">MM59RIKEN_02810</name>
</gene>
<dbReference type="EMBL" id="AP023420">
    <property type="protein sequence ID" value="BCK82962.1"/>
    <property type="molecule type" value="Genomic_DNA"/>
</dbReference>